<evidence type="ECO:0000313" key="3">
    <source>
        <dbReference type="EMBL" id="BDU78410.1"/>
    </source>
</evidence>
<organism evidence="3 4">
    <name type="scientific">Mesoterricola sediminis</name>
    <dbReference type="NCBI Taxonomy" id="2927980"/>
    <lineage>
        <taxon>Bacteria</taxon>
        <taxon>Pseudomonadati</taxon>
        <taxon>Acidobacteriota</taxon>
        <taxon>Holophagae</taxon>
        <taxon>Holophagales</taxon>
        <taxon>Holophagaceae</taxon>
        <taxon>Mesoterricola</taxon>
    </lineage>
</organism>
<evidence type="ECO:0000259" key="1">
    <source>
        <dbReference type="Pfam" id="PF13173"/>
    </source>
</evidence>
<dbReference type="Pfam" id="PF13173">
    <property type="entry name" value="AAA_14"/>
    <property type="match status" value="1"/>
</dbReference>
<gene>
    <name evidence="3" type="ORF">METESE_33680</name>
</gene>
<dbReference type="AlphaFoldDB" id="A0AA48KEU5"/>
<keyword evidence="4" id="KW-1185">Reference proteome</keyword>
<dbReference type="InterPro" id="IPR025420">
    <property type="entry name" value="DUF4143"/>
</dbReference>
<reference evidence="3" key="1">
    <citation type="journal article" date="2023" name="Int. J. Syst. Evol. Microbiol.">
        <title>Mesoterricola silvestris gen. nov., sp. nov., Mesoterricola sediminis sp. nov., Geothrix oryzae sp. nov., Geothrix edaphica sp. nov., Geothrix rubra sp. nov., and Geothrix limicola sp. nov., six novel members of Acidobacteriota isolated from soils.</title>
        <authorList>
            <person name="Itoh H."/>
            <person name="Sugisawa Y."/>
            <person name="Mise K."/>
            <person name="Xu Z."/>
            <person name="Kuniyasu M."/>
            <person name="Ushijima N."/>
            <person name="Kawano K."/>
            <person name="Kobayashi E."/>
            <person name="Shiratori Y."/>
            <person name="Masuda Y."/>
            <person name="Senoo K."/>
        </authorList>
    </citation>
    <scope>NUCLEOTIDE SEQUENCE</scope>
    <source>
        <strain evidence="3">W786</strain>
    </source>
</reference>
<sequence length="316" mass="35603">MVDEIQEIEGWEKAINSVLAQGLADVLITGSNAHLPSTDLATLLTGRYVEIPVYPLSFSEFLAFRHAAGDTTDRTGCFRQFLRYGGLPGLHVLPLVDDQVFPFLNAILNTILLKDIVKRHAIRDVGHLERILSFAFDNCGCPVSARSIAAYFKNQQTRITADTVLSYLAHLCNAFLLFRTGRFEIKGKKNLEFLDKYYLGDLGLRHALFGYREPDVGGLLENVVFLELLRRGYQVKVGILDQGEIDFIAERHGERLYIQVAYLLAGPETLLREFGSLARIPDNHPKLVLSMDEVGQAQREGIRWQHVLDFLTETPT</sequence>
<evidence type="ECO:0000259" key="2">
    <source>
        <dbReference type="Pfam" id="PF13635"/>
    </source>
</evidence>
<dbReference type="PANTHER" id="PTHR33295">
    <property type="entry name" value="ATPASE"/>
    <property type="match status" value="1"/>
</dbReference>
<name>A0AA48KEU5_9BACT</name>
<accession>A0AA48KEU5</accession>
<protein>
    <submittedName>
        <fullName evidence="3">ATPase</fullName>
    </submittedName>
</protein>
<dbReference type="PANTHER" id="PTHR33295:SF20">
    <property type="entry name" value="ATPASE"/>
    <property type="match status" value="1"/>
</dbReference>
<dbReference type="Proteomes" id="UP001228113">
    <property type="component" value="Chromosome"/>
</dbReference>
<dbReference type="InterPro" id="IPR041682">
    <property type="entry name" value="AAA_14"/>
</dbReference>
<evidence type="ECO:0000313" key="4">
    <source>
        <dbReference type="Proteomes" id="UP001228113"/>
    </source>
</evidence>
<feature type="domain" description="DUF4143" evidence="2">
    <location>
        <begin position="114"/>
        <end position="261"/>
    </location>
</feature>
<dbReference type="RefSeq" id="WP_316410694.1">
    <property type="nucleotide sequence ID" value="NZ_AP027081.1"/>
</dbReference>
<dbReference type="Pfam" id="PF13635">
    <property type="entry name" value="DUF4143"/>
    <property type="match status" value="1"/>
</dbReference>
<dbReference type="KEGG" id="msea:METESE_33680"/>
<dbReference type="EMBL" id="AP027081">
    <property type="protein sequence ID" value="BDU78410.1"/>
    <property type="molecule type" value="Genomic_DNA"/>
</dbReference>
<proteinExistence type="predicted"/>
<feature type="domain" description="AAA" evidence="1">
    <location>
        <begin position="2"/>
        <end position="62"/>
    </location>
</feature>